<accession>A0ABN2JVM2</accession>
<protein>
    <submittedName>
        <fullName evidence="1">Uncharacterized protein</fullName>
    </submittedName>
</protein>
<keyword evidence="2" id="KW-1185">Reference proteome</keyword>
<name>A0ABN2JVM2_9ACTN</name>
<dbReference type="Proteomes" id="UP001500655">
    <property type="component" value="Unassembled WGS sequence"/>
</dbReference>
<sequence>MTYRNPYIILGIPFGSSREDANVAFARKARALRRLGPAGRPQMLDLTWALNQVDEGISHPEAAMEIYRIPADPDAFTVTGNGVLAPPAETLPRRYGPGDAALDALRRAAAIEYLRYLVLLRASQIHAPAP</sequence>
<evidence type="ECO:0000313" key="2">
    <source>
        <dbReference type="Proteomes" id="UP001500655"/>
    </source>
</evidence>
<organism evidence="1 2">
    <name type="scientific">Luedemannella helvata</name>
    <dbReference type="NCBI Taxonomy" id="349315"/>
    <lineage>
        <taxon>Bacteria</taxon>
        <taxon>Bacillati</taxon>
        <taxon>Actinomycetota</taxon>
        <taxon>Actinomycetes</taxon>
        <taxon>Micromonosporales</taxon>
        <taxon>Micromonosporaceae</taxon>
        <taxon>Luedemannella</taxon>
    </lineage>
</organism>
<comment type="caution">
    <text evidence="1">The sequence shown here is derived from an EMBL/GenBank/DDBJ whole genome shotgun (WGS) entry which is preliminary data.</text>
</comment>
<reference evidence="1 2" key="1">
    <citation type="journal article" date="2019" name="Int. J. Syst. Evol. Microbiol.">
        <title>The Global Catalogue of Microorganisms (GCM) 10K type strain sequencing project: providing services to taxonomists for standard genome sequencing and annotation.</title>
        <authorList>
            <consortium name="The Broad Institute Genomics Platform"/>
            <consortium name="The Broad Institute Genome Sequencing Center for Infectious Disease"/>
            <person name="Wu L."/>
            <person name="Ma J."/>
        </authorList>
    </citation>
    <scope>NUCLEOTIDE SEQUENCE [LARGE SCALE GENOMIC DNA]</scope>
    <source>
        <strain evidence="1 2">JCM 13249</strain>
    </source>
</reference>
<proteinExistence type="predicted"/>
<evidence type="ECO:0000313" key="1">
    <source>
        <dbReference type="EMBL" id="GAA1740294.1"/>
    </source>
</evidence>
<gene>
    <name evidence="1" type="ORF">GCM10009681_09000</name>
</gene>
<dbReference type="EMBL" id="BAAALS010000003">
    <property type="protein sequence ID" value="GAA1740294.1"/>
    <property type="molecule type" value="Genomic_DNA"/>
</dbReference>